<reference evidence="11 12" key="1">
    <citation type="submission" date="2019-03" db="EMBL/GenBank/DDBJ databases">
        <title>Rhodosporidium diobovatum UCD-FST 08-225 genome sequencing, assembly, and annotation.</title>
        <authorList>
            <person name="Fakankun I.U."/>
            <person name="Fristensky B."/>
            <person name="Levin D.B."/>
        </authorList>
    </citation>
    <scope>NUCLEOTIDE SEQUENCE [LARGE SCALE GENOMIC DNA]</scope>
    <source>
        <strain evidence="11 12">UCD-FST 08-225</strain>
    </source>
</reference>
<accession>A0A5C5FYY1</accession>
<dbReference type="Pfam" id="PF00141">
    <property type="entry name" value="peroxidase"/>
    <property type="match status" value="1"/>
</dbReference>
<dbReference type="GO" id="GO:0042744">
    <property type="term" value="P:hydrogen peroxide catabolic process"/>
    <property type="evidence" value="ECO:0007669"/>
    <property type="project" value="TreeGrafter"/>
</dbReference>
<dbReference type="InterPro" id="IPR019794">
    <property type="entry name" value="Peroxidases_AS"/>
</dbReference>
<comment type="function">
    <text evidence="1">Destroys radicals which are normally produced within the cells and which are toxic to biological systems.</text>
</comment>
<keyword evidence="5" id="KW-0479">Metal-binding</keyword>
<evidence type="ECO:0000256" key="1">
    <source>
        <dbReference type="ARBA" id="ARBA00003917"/>
    </source>
</evidence>
<dbReference type="InterPro" id="IPR002207">
    <property type="entry name" value="Peroxidase_I"/>
</dbReference>
<evidence type="ECO:0000256" key="5">
    <source>
        <dbReference type="ARBA" id="ARBA00022723"/>
    </source>
</evidence>
<dbReference type="Gene3D" id="1.10.520.10">
    <property type="match status" value="1"/>
</dbReference>
<dbReference type="InterPro" id="IPR044831">
    <property type="entry name" value="Ccp1-like"/>
</dbReference>
<evidence type="ECO:0000256" key="9">
    <source>
        <dbReference type="SAM" id="MobiDB-lite"/>
    </source>
</evidence>
<feature type="compositionally biased region" description="Basic and acidic residues" evidence="9">
    <location>
        <begin position="298"/>
        <end position="311"/>
    </location>
</feature>
<evidence type="ECO:0000256" key="4">
    <source>
        <dbReference type="ARBA" id="ARBA00022617"/>
    </source>
</evidence>
<dbReference type="GO" id="GO:0046872">
    <property type="term" value="F:metal ion binding"/>
    <property type="evidence" value="ECO:0007669"/>
    <property type="project" value="UniProtKB-UniRule"/>
</dbReference>
<dbReference type="CDD" id="cd00691">
    <property type="entry name" value="ascorbate_peroxidase"/>
    <property type="match status" value="1"/>
</dbReference>
<keyword evidence="12" id="KW-1185">Reference proteome</keyword>
<gene>
    <name evidence="11" type="ORF">DMC30DRAFT_415472</name>
</gene>
<dbReference type="GO" id="GO:0004601">
    <property type="term" value="F:peroxidase activity"/>
    <property type="evidence" value="ECO:0007669"/>
    <property type="project" value="UniProtKB-KW"/>
</dbReference>
<dbReference type="FunFam" id="1.10.520.10:FF:000005">
    <property type="entry name" value="Cytochrome c peroxidase"/>
    <property type="match status" value="1"/>
</dbReference>
<sequence length="311" mass="34625">MPSAPKTQKDAASPSRKGDFEAVRKDIASILDQPDYDDGSIGPVLVRLAWHASGTYCAETKTGGSNGAGMRYEAEGGDPANAGLEHARRFLEPIKEKHPWITYADLWTLAGVVAVKEMGGPDVKWKPGRTDFVDDSKCPPRGRLPDGALAADHLRHIFYRMGFNDQEIVALAGAHSLGRCHSDRSGFEGPWSVTPTKFSTQYYKMVSPEPPSLTKFKWEKKVWEGPVQFKNEDLGEELMMLPTDMALIEDPKFSPWVKKYAEDREAFYDDFAKVFAKLIELGVERNDSYDSAPTFSKEAGDAKEREAKSKI</sequence>
<dbReference type="Proteomes" id="UP000311382">
    <property type="component" value="Unassembled WGS sequence"/>
</dbReference>
<dbReference type="EMBL" id="SOZI01000032">
    <property type="protein sequence ID" value="TNY22028.1"/>
    <property type="molecule type" value="Genomic_DNA"/>
</dbReference>
<dbReference type="OrthoDB" id="2859658at2759"/>
<dbReference type="InterPro" id="IPR019793">
    <property type="entry name" value="Peroxidases_heam-ligand_BS"/>
</dbReference>
<dbReference type="PROSITE" id="PS00435">
    <property type="entry name" value="PEROXIDASE_1"/>
    <property type="match status" value="1"/>
</dbReference>
<comment type="similarity">
    <text evidence="2">Belongs to the peroxidase family. Cytochrome c peroxidase subfamily.</text>
</comment>
<proteinExistence type="inferred from homology"/>
<keyword evidence="7" id="KW-0408">Iron</keyword>
<name>A0A5C5FYY1_9BASI</name>
<dbReference type="PRINTS" id="PR00458">
    <property type="entry name" value="PEROXIDASE"/>
</dbReference>
<organism evidence="11 12">
    <name type="scientific">Rhodotorula diobovata</name>
    <dbReference type="NCBI Taxonomy" id="5288"/>
    <lineage>
        <taxon>Eukaryota</taxon>
        <taxon>Fungi</taxon>
        <taxon>Dikarya</taxon>
        <taxon>Basidiomycota</taxon>
        <taxon>Pucciniomycotina</taxon>
        <taxon>Microbotryomycetes</taxon>
        <taxon>Sporidiobolales</taxon>
        <taxon>Sporidiobolaceae</taxon>
        <taxon>Rhodotorula</taxon>
    </lineage>
</organism>
<dbReference type="FunFam" id="1.10.420.10:FF:000009">
    <property type="entry name" value="Ascorbate peroxidase"/>
    <property type="match status" value="1"/>
</dbReference>
<evidence type="ECO:0000313" key="12">
    <source>
        <dbReference type="Proteomes" id="UP000311382"/>
    </source>
</evidence>
<dbReference type="SUPFAM" id="SSF48113">
    <property type="entry name" value="Heme-dependent peroxidases"/>
    <property type="match status" value="1"/>
</dbReference>
<dbReference type="PRINTS" id="PR00459">
    <property type="entry name" value="ASPEROXIDASE"/>
</dbReference>
<evidence type="ECO:0000259" key="10">
    <source>
        <dbReference type="PROSITE" id="PS50873"/>
    </source>
</evidence>
<dbReference type="PROSITE" id="PS00436">
    <property type="entry name" value="PEROXIDASE_2"/>
    <property type="match status" value="1"/>
</dbReference>
<evidence type="ECO:0000256" key="2">
    <source>
        <dbReference type="ARBA" id="ARBA00005997"/>
    </source>
</evidence>
<dbReference type="PANTHER" id="PTHR31356:SF36">
    <property type="entry name" value="L-ASCORBATE PEROXIDASE 3"/>
    <property type="match status" value="1"/>
</dbReference>
<evidence type="ECO:0000256" key="6">
    <source>
        <dbReference type="ARBA" id="ARBA00023002"/>
    </source>
</evidence>
<protein>
    <recommendedName>
        <fullName evidence="8">Peroxidase</fullName>
        <ecNumber evidence="8">1.11.1.-</ecNumber>
    </recommendedName>
</protein>
<evidence type="ECO:0000256" key="8">
    <source>
        <dbReference type="RuleBase" id="RU363051"/>
    </source>
</evidence>
<feature type="region of interest" description="Disordered" evidence="9">
    <location>
        <begin position="288"/>
        <end position="311"/>
    </location>
</feature>
<keyword evidence="3 8" id="KW-0575">Peroxidase</keyword>
<dbReference type="Gene3D" id="1.10.420.10">
    <property type="entry name" value="Peroxidase, domain 2"/>
    <property type="match status" value="1"/>
</dbReference>
<feature type="domain" description="Plant heme peroxidase family profile" evidence="10">
    <location>
        <begin position="84"/>
        <end position="310"/>
    </location>
</feature>
<dbReference type="AlphaFoldDB" id="A0A5C5FYY1"/>
<comment type="caution">
    <text evidence="11">The sequence shown here is derived from an EMBL/GenBank/DDBJ whole genome shotgun (WGS) entry which is preliminary data.</text>
</comment>
<dbReference type="STRING" id="5288.A0A5C5FYY1"/>
<dbReference type="EC" id="1.11.1.-" evidence="8"/>
<evidence type="ECO:0000256" key="7">
    <source>
        <dbReference type="ARBA" id="ARBA00023004"/>
    </source>
</evidence>
<dbReference type="PANTHER" id="PTHR31356">
    <property type="entry name" value="THYLAKOID LUMENAL 29 KDA PROTEIN, CHLOROPLASTIC-RELATED"/>
    <property type="match status" value="1"/>
</dbReference>
<dbReference type="InterPro" id="IPR010255">
    <property type="entry name" value="Haem_peroxidase_sf"/>
</dbReference>
<feature type="region of interest" description="Disordered" evidence="9">
    <location>
        <begin position="1"/>
        <end position="20"/>
    </location>
</feature>
<evidence type="ECO:0000256" key="3">
    <source>
        <dbReference type="ARBA" id="ARBA00022559"/>
    </source>
</evidence>
<dbReference type="GO" id="GO:0020037">
    <property type="term" value="F:heme binding"/>
    <property type="evidence" value="ECO:0007669"/>
    <property type="project" value="UniProtKB-UniRule"/>
</dbReference>
<dbReference type="GO" id="GO:0000302">
    <property type="term" value="P:response to reactive oxygen species"/>
    <property type="evidence" value="ECO:0007669"/>
    <property type="project" value="TreeGrafter"/>
</dbReference>
<dbReference type="GO" id="GO:0034599">
    <property type="term" value="P:cellular response to oxidative stress"/>
    <property type="evidence" value="ECO:0007669"/>
    <property type="project" value="InterPro"/>
</dbReference>
<dbReference type="PROSITE" id="PS50873">
    <property type="entry name" value="PEROXIDASE_4"/>
    <property type="match status" value="1"/>
</dbReference>
<keyword evidence="6 8" id="KW-0560">Oxidoreductase</keyword>
<keyword evidence="4" id="KW-0349">Heme</keyword>
<evidence type="ECO:0000313" key="11">
    <source>
        <dbReference type="EMBL" id="TNY22028.1"/>
    </source>
</evidence>
<dbReference type="InterPro" id="IPR002016">
    <property type="entry name" value="Haem_peroxidase"/>
</dbReference>